<dbReference type="PROSITE" id="PS50862">
    <property type="entry name" value="AA_TRNA_LIGASE_II"/>
    <property type="match status" value="1"/>
</dbReference>
<evidence type="ECO:0000256" key="3">
    <source>
        <dbReference type="ARBA" id="ARBA00022598"/>
    </source>
</evidence>
<dbReference type="STRING" id="824.CGRAC_1209"/>
<dbReference type="Pfam" id="PF03129">
    <property type="entry name" value="HGTP_anticodon"/>
    <property type="match status" value="1"/>
</dbReference>
<feature type="binding site" evidence="9">
    <location>
        <begin position="80"/>
        <end position="82"/>
    </location>
    <ligand>
        <name>L-histidine</name>
        <dbReference type="ChEBI" id="CHEBI:57595"/>
    </ligand>
</feature>
<evidence type="ECO:0000256" key="7">
    <source>
        <dbReference type="ARBA" id="ARBA00047639"/>
    </source>
</evidence>
<evidence type="ECO:0000256" key="6">
    <source>
        <dbReference type="ARBA" id="ARBA00023146"/>
    </source>
</evidence>
<feature type="binding site" evidence="9">
    <location>
        <position position="125"/>
    </location>
    <ligand>
        <name>L-histidine</name>
        <dbReference type="ChEBI" id="CHEBI:57595"/>
    </ligand>
</feature>
<dbReference type="Pfam" id="PF13393">
    <property type="entry name" value="tRNA-synt_His"/>
    <property type="match status" value="1"/>
</dbReference>
<dbReference type="InterPro" id="IPR015807">
    <property type="entry name" value="His-tRNA-ligase"/>
</dbReference>
<feature type="binding site" evidence="9">
    <location>
        <begin position="259"/>
        <end position="260"/>
    </location>
    <ligand>
        <name>L-histidine</name>
        <dbReference type="ChEBI" id="CHEBI:57595"/>
    </ligand>
</feature>
<dbReference type="SUPFAM" id="SSF55681">
    <property type="entry name" value="Class II aaRS and biotin synthetases"/>
    <property type="match status" value="1"/>
</dbReference>
<accession>C8PG26</accession>
<dbReference type="InterPro" id="IPR004516">
    <property type="entry name" value="HisRS/HisZ"/>
</dbReference>
<evidence type="ECO:0000256" key="4">
    <source>
        <dbReference type="ARBA" id="ARBA00022741"/>
    </source>
</evidence>
<comment type="catalytic activity">
    <reaction evidence="7 8">
        <text>tRNA(His) + L-histidine + ATP = L-histidyl-tRNA(His) + AMP + diphosphate + H(+)</text>
        <dbReference type="Rhea" id="RHEA:17313"/>
        <dbReference type="Rhea" id="RHEA-COMP:9665"/>
        <dbReference type="Rhea" id="RHEA-COMP:9689"/>
        <dbReference type="ChEBI" id="CHEBI:15378"/>
        <dbReference type="ChEBI" id="CHEBI:30616"/>
        <dbReference type="ChEBI" id="CHEBI:33019"/>
        <dbReference type="ChEBI" id="CHEBI:57595"/>
        <dbReference type="ChEBI" id="CHEBI:78442"/>
        <dbReference type="ChEBI" id="CHEBI:78527"/>
        <dbReference type="ChEBI" id="CHEBI:456215"/>
        <dbReference type="EC" id="6.1.1.21"/>
    </reaction>
</comment>
<keyword evidence="3 8" id="KW-0436">Ligase</keyword>
<organism evidence="11 12">
    <name type="scientific">Campylobacter gracilis RM3268</name>
    <dbReference type="NCBI Taxonomy" id="553220"/>
    <lineage>
        <taxon>Bacteria</taxon>
        <taxon>Pseudomonadati</taxon>
        <taxon>Campylobacterota</taxon>
        <taxon>Epsilonproteobacteria</taxon>
        <taxon>Campylobacterales</taxon>
        <taxon>Campylobacteraceae</taxon>
        <taxon>Campylobacter</taxon>
    </lineage>
</organism>
<keyword evidence="5 8" id="KW-0648">Protein biosynthesis</keyword>
<feature type="binding site" evidence="9">
    <location>
        <position position="129"/>
    </location>
    <ligand>
        <name>L-histidine</name>
        <dbReference type="ChEBI" id="CHEBI:57595"/>
    </ligand>
</feature>
<dbReference type="NCBIfam" id="TIGR00442">
    <property type="entry name" value="hisS"/>
    <property type="match status" value="1"/>
</dbReference>
<keyword evidence="4 8" id="KW-0547">Nucleotide-binding</keyword>
<proteinExistence type="inferred from homology"/>
<dbReference type="GO" id="GO:0005737">
    <property type="term" value="C:cytoplasm"/>
    <property type="evidence" value="ECO:0007669"/>
    <property type="project" value="UniProtKB-SubCell"/>
</dbReference>
<dbReference type="Gene3D" id="3.40.50.800">
    <property type="entry name" value="Anticodon-binding domain"/>
    <property type="match status" value="1"/>
</dbReference>
<dbReference type="Gene3D" id="3.30.930.10">
    <property type="entry name" value="Bira Bifunctional Protein, Domain 2"/>
    <property type="match status" value="1"/>
</dbReference>
<feature type="binding site" evidence="9">
    <location>
        <position position="111"/>
    </location>
    <ligand>
        <name>L-histidine</name>
        <dbReference type="ChEBI" id="CHEBI:57595"/>
    </ligand>
</feature>
<dbReference type="Proteomes" id="UP000005709">
    <property type="component" value="Unassembled WGS sequence"/>
</dbReference>
<dbReference type="EC" id="6.1.1.21" evidence="8"/>
<keyword evidence="8" id="KW-0963">Cytoplasm</keyword>
<evidence type="ECO:0000256" key="5">
    <source>
        <dbReference type="ARBA" id="ARBA00022917"/>
    </source>
</evidence>
<dbReference type="OrthoDB" id="9800814at2"/>
<dbReference type="HAMAP" id="MF_00127">
    <property type="entry name" value="His_tRNA_synth"/>
    <property type="match status" value="1"/>
</dbReference>
<evidence type="ECO:0000313" key="11">
    <source>
        <dbReference type="EMBL" id="EEV18064.1"/>
    </source>
</evidence>
<comment type="caution">
    <text evidence="11">The sequence shown here is derived from an EMBL/GenBank/DDBJ whole genome shotgun (WGS) entry which is preliminary data.</text>
</comment>
<dbReference type="EMBL" id="ACYG01000019">
    <property type="protein sequence ID" value="EEV18064.1"/>
    <property type="molecule type" value="Genomic_DNA"/>
</dbReference>
<reference evidence="11 12" key="1">
    <citation type="submission" date="2009-07" db="EMBL/GenBank/DDBJ databases">
        <authorList>
            <person name="Madupu R."/>
            <person name="Sebastian Y."/>
            <person name="Durkin A.S."/>
            <person name="Torralba M."/>
            <person name="Methe B."/>
            <person name="Sutton G.G."/>
            <person name="Strausberg R.L."/>
            <person name="Nelson K.E."/>
        </authorList>
    </citation>
    <scope>NUCLEOTIDE SEQUENCE [LARGE SCALE GENOMIC DNA]</scope>
    <source>
        <strain evidence="11 12">RM3268</strain>
    </source>
</reference>
<comment type="similarity">
    <text evidence="1 8">Belongs to the class-II aminoacyl-tRNA synthetase family.</text>
</comment>
<name>C8PG26_9BACT</name>
<comment type="subcellular location">
    <subcellularLocation>
        <location evidence="8">Cytoplasm</location>
    </subcellularLocation>
</comment>
<evidence type="ECO:0000256" key="8">
    <source>
        <dbReference type="HAMAP-Rule" id="MF_00127"/>
    </source>
</evidence>
<sequence>MIKALRGMNDILDEQARIYSQILNVCERVARNYGFCLIETPKLEQTALFRRSVGESSDIVGKEMYEFSDKSGDSVCLRPEGTAGVVRAFIEKKLDRSGGVHKFYYQGSMFRYERPQKGRLREFHQFGVECFGQSSVYEDASVILMLAQILRELNVAATLKINSLGDEECMPAYKTKLVNFLQEHKDRLCEDCQRRIDTNPIRVLDCKNESCQKILAAAPLITENLNDACAAEFTQLQKILTQNGQKFQIDAKLVRGLDYYCKTAFEFVSSELGAQSAVGGGGRYDRLVEFLGGRKTAGVGFAIGIERIAEILKTREAPQEREGIYIGALDEAFVSTAFSFALKLRKFCKTQISYEPRSLAKHLKAADGAEAKFCLCIGQDEFDRAEVWCKNLEDQSTFAIKFKEVEAFFKDRA</sequence>
<dbReference type="GO" id="GO:0004821">
    <property type="term" value="F:histidine-tRNA ligase activity"/>
    <property type="evidence" value="ECO:0007669"/>
    <property type="project" value="UniProtKB-UniRule"/>
</dbReference>
<dbReference type="AlphaFoldDB" id="C8PG26"/>
<evidence type="ECO:0000256" key="2">
    <source>
        <dbReference type="ARBA" id="ARBA00011738"/>
    </source>
</evidence>
<dbReference type="InterPro" id="IPR006195">
    <property type="entry name" value="aa-tRNA-synth_II"/>
</dbReference>
<dbReference type="SUPFAM" id="SSF52954">
    <property type="entry name" value="Class II aaRS ABD-related"/>
    <property type="match status" value="1"/>
</dbReference>
<keyword evidence="6 8" id="KW-0030">Aminoacyl-tRNA synthetase</keyword>
<protein>
    <recommendedName>
        <fullName evidence="8">Histidine--tRNA ligase</fullName>
        <ecNumber evidence="8">6.1.1.21</ecNumber>
    </recommendedName>
    <alternativeName>
        <fullName evidence="8">Histidyl-tRNA synthetase</fullName>
        <shortName evidence="8">HisRS</shortName>
    </alternativeName>
</protein>
<keyword evidence="8" id="KW-0067">ATP-binding</keyword>
<dbReference type="PANTHER" id="PTHR43707:SF1">
    <property type="entry name" value="HISTIDINE--TRNA LIGASE, MITOCHONDRIAL-RELATED"/>
    <property type="match status" value="1"/>
</dbReference>
<dbReference type="InterPro" id="IPR045864">
    <property type="entry name" value="aa-tRNA-synth_II/BPL/LPL"/>
</dbReference>
<keyword evidence="12" id="KW-1185">Reference proteome</keyword>
<dbReference type="RefSeq" id="WP_005870333.1">
    <property type="nucleotide sequence ID" value="NZ_ACYG01000019.1"/>
</dbReference>
<dbReference type="GO" id="GO:0005524">
    <property type="term" value="F:ATP binding"/>
    <property type="evidence" value="ECO:0007669"/>
    <property type="project" value="UniProtKB-UniRule"/>
</dbReference>
<dbReference type="eggNOG" id="COG0124">
    <property type="taxonomic scope" value="Bacteria"/>
</dbReference>
<feature type="binding site" evidence="9">
    <location>
        <position position="255"/>
    </location>
    <ligand>
        <name>L-histidine</name>
        <dbReference type="ChEBI" id="CHEBI:57595"/>
    </ligand>
</feature>
<evidence type="ECO:0000256" key="1">
    <source>
        <dbReference type="ARBA" id="ARBA00008226"/>
    </source>
</evidence>
<dbReference type="CDD" id="cd00773">
    <property type="entry name" value="HisRS-like_core"/>
    <property type="match status" value="1"/>
</dbReference>
<comment type="subunit">
    <text evidence="2 8">Homodimer.</text>
</comment>
<evidence type="ECO:0000259" key="10">
    <source>
        <dbReference type="PROSITE" id="PS50862"/>
    </source>
</evidence>
<evidence type="ECO:0000313" key="12">
    <source>
        <dbReference type="Proteomes" id="UP000005709"/>
    </source>
</evidence>
<dbReference type="InterPro" id="IPR041715">
    <property type="entry name" value="HisRS-like_core"/>
</dbReference>
<gene>
    <name evidence="8 11" type="primary">hisS</name>
    <name evidence="11" type="ORF">CAMGR0001_0819</name>
</gene>
<dbReference type="PANTHER" id="PTHR43707">
    <property type="entry name" value="HISTIDYL-TRNA SYNTHETASE"/>
    <property type="match status" value="1"/>
</dbReference>
<feature type="domain" description="Aminoacyl-transfer RNA synthetases class-II family profile" evidence="10">
    <location>
        <begin position="1"/>
        <end position="312"/>
    </location>
</feature>
<dbReference type="InterPro" id="IPR004154">
    <property type="entry name" value="Anticodon-bd"/>
</dbReference>
<dbReference type="InterPro" id="IPR036621">
    <property type="entry name" value="Anticodon-bd_dom_sf"/>
</dbReference>
<evidence type="ECO:0000256" key="9">
    <source>
        <dbReference type="PIRSR" id="PIRSR001549-1"/>
    </source>
</evidence>
<dbReference type="GO" id="GO:0006427">
    <property type="term" value="P:histidyl-tRNA aminoacylation"/>
    <property type="evidence" value="ECO:0007669"/>
    <property type="project" value="UniProtKB-UniRule"/>
</dbReference>
<dbReference type="PIRSF" id="PIRSF001549">
    <property type="entry name" value="His-tRNA_synth"/>
    <property type="match status" value="1"/>
</dbReference>